<keyword evidence="1" id="KW-0472">Membrane</keyword>
<accession>A0A0C9T0A3</accession>
<evidence type="ECO:0000313" key="3">
    <source>
        <dbReference type="Proteomes" id="UP000053647"/>
    </source>
</evidence>
<reference evidence="3" key="2">
    <citation type="submission" date="2015-01" db="EMBL/GenBank/DDBJ databases">
        <title>Evolutionary Origins and Diversification of the Mycorrhizal Mutualists.</title>
        <authorList>
            <consortium name="DOE Joint Genome Institute"/>
            <consortium name="Mycorrhizal Genomics Consortium"/>
            <person name="Kohler A."/>
            <person name="Kuo A."/>
            <person name="Nagy L.G."/>
            <person name="Floudas D."/>
            <person name="Copeland A."/>
            <person name="Barry K.W."/>
            <person name="Cichocki N."/>
            <person name="Veneault-Fourrey C."/>
            <person name="LaButti K."/>
            <person name="Lindquist E.A."/>
            <person name="Lipzen A."/>
            <person name="Lundell T."/>
            <person name="Morin E."/>
            <person name="Murat C."/>
            <person name="Riley R."/>
            <person name="Ohm R."/>
            <person name="Sun H."/>
            <person name="Tunlid A."/>
            <person name="Henrissat B."/>
            <person name="Grigoriev I.V."/>
            <person name="Hibbett D.S."/>
            <person name="Martin F."/>
        </authorList>
    </citation>
    <scope>NUCLEOTIDE SEQUENCE [LARGE SCALE GENOMIC DNA]</scope>
    <source>
        <strain evidence="3">ATCC 200175</strain>
    </source>
</reference>
<keyword evidence="1" id="KW-1133">Transmembrane helix</keyword>
<proteinExistence type="predicted"/>
<organism evidence="2 3">
    <name type="scientific">Paxillus involutus ATCC 200175</name>
    <dbReference type="NCBI Taxonomy" id="664439"/>
    <lineage>
        <taxon>Eukaryota</taxon>
        <taxon>Fungi</taxon>
        <taxon>Dikarya</taxon>
        <taxon>Basidiomycota</taxon>
        <taxon>Agaricomycotina</taxon>
        <taxon>Agaricomycetes</taxon>
        <taxon>Agaricomycetidae</taxon>
        <taxon>Boletales</taxon>
        <taxon>Paxilineae</taxon>
        <taxon>Paxillaceae</taxon>
        <taxon>Paxillus</taxon>
    </lineage>
</organism>
<dbReference type="HOGENOM" id="CLU_144328_0_0_1"/>
<keyword evidence="3" id="KW-1185">Reference proteome</keyword>
<protein>
    <submittedName>
        <fullName evidence="2">Uncharacterized protein</fullName>
    </submittedName>
</protein>
<reference evidence="2 3" key="1">
    <citation type="submission" date="2014-06" db="EMBL/GenBank/DDBJ databases">
        <authorList>
            <consortium name="DOE Joint Genome Institute"/>
            <person name="Kuo A."/>
            <person name="Kohler A."/>
            <person name="Nagy L.G."/>
            <person name="Floudas D."/>
            <person name="Copeland A."/>
            <person name="Barry K.W."/>
            <person name="Cichocki N."/>
            <person name="Veneault-Fourrey C."/>
            <person name="LaButti K."/>
            <person name="Lindquist E.A."/>
            <person name="Lipzen A."/>
            <person name="Lundell T."/>
            <person name="Morin E."/>
            <person name="Murat C."/>
            <person name="Sun H."/>
            <person name="Tunlid A."/>
            <person name="Henrissat B."/>
            <person name="Grigoriev I.V."/>
            <person name="Hibbett D.S."/>
            <person name="Martin F."/>
            <person name="Nordberg H.P."/>
            <person name="Cantor M.N."/>
            <person name="Hua S.X."/>
        </authorList>
    </citation>
    <scope>NUCLEOTIDE SEQUENCE [LARGE SCALE GENOMIC DNA]</scope>
    <source>
        <strain evidence="2 3">ATCC 200175</strain>
    </source>
</reference>
<dbReference type="AlphaFoldDB" id="A0A0C9T0A3"/>
<dbReference type="EMBL" id="KN819335">
    <property type="protein sequence ID" value="KIJ15874.1"/>
    <property type="molecule type" value="Genomic_DNA"/>
</dbReference>
<evidence type="ECO:0000313" key="2">
    <source>
        <dbReference type="EMBL" id="KIJ15874.1"/>
    </source>
</evidence>
<dbReference type="OrthoDB" id="2550823at2759"/>
<feature type="transmembrane region" description="Helical" evidence="1">
    <location>
        <begin position="77"/>
        <end position="97"/>
    </location>
</feature>
<feature type="transmembrane region" description="Helical" evidence="1">
    <location>
        <begin position="12"/>
        <end position="30"/>
    </location>
</feature>
<dbReference type="Proteomes" id="UP000053647">
    <property type="component" value="Unassembled WGS sequence"/>
</dbReference>
<feature type="transmembrane region" description="Helical" evidence="1">
    <location>
        <begin position="50"/>
        <end position="68"/>
    </location>
</feature>
<sequence>MSQPVPRSPLSAVFLLHVALEAPIVVQTFFSPTSLPFMQMTNTTLVLLKLYAAISAATCLASVLVFPLPEFLPGKRALAIAFCVYHSIASTILFQAPRFIPHTFGAWFEAMKIIPENVWGTFHGLLGLAMVVWWQLTLPYAAAYRAGA</sequence>
<name>A0A0C9T0A3_PAXIN</name>
<feature type="transmembrane region" description="Helical" evidence="1">
    <location>
        <begin position="117"/>
        <end position="136"/>
    </location>
</feature>
<evidence type="ECO:0000256" key="1">
    <source>
        <dbReference type="SAM" id="Phobius"/>
    </source>
</evidence>
<gene>
    <name evidence="2" type="ORF">PAXINDRAFT_168860</name>
</gene>
<keyword evidence="1" id="KW-0812">Transmembrane</keyword>